<dbReference type="EMBL" id="CFOE01000002">
    <property type="protein sequence ID" value="CFE34295.1"/>
    <property type="molecule type" value="Genomic_DNA"/>
</dbReference>
<protein>
    <submittedName>
        <fullName evidence="1">Uncharacterized protein</fullName>
    </submittedName>
</protein>
<dbReference type="AlphaFoldDB" id="A0A0E7SVR0"/>
<sequence>MGVGGCGALASLNEGLPHWAMTPSIEQAAQLSSPASLI</sequence>
<dbReference type="Proteomes" id="UP000049023">
    <property type="component" value="Unassembled WGS sequence"/>
</dbReference>
<evidence type="ECO:0000313" key="4">
    <source>
        <dbReference type="EMBL" id="COV08621.1"/>
    </source>
</evidence>
<gene>
    <name evidence="2" type="ORF">ERS007657_04624</name>
    <name evidence="5" type="ORF">ERS007679_01454</name>
    <name evidence="1" type="ORF">ERS007681_00037</name>
    <name evidence="4" type="ORF">ERS007703_00485</name>
    <name evidence="7" type="ORF">ERS007720_04907</name>
    <name evidence="6" type="ORF">ERS007741_00188</name>
    <name evidence="3" type="ORF">ERS027661_00361</name>
</gene>
<evidence type="ECO:0000313" key="14">
    <source>
        <dbReference type="Proteomes" id="UP000049023"/>
    </source>
</evidence>
<evidence type="ECO:0000313" key="8">
    <source>
        <dbReference type="Proteomes" id="UP000038802"/>
    </source>
</evidence>
<dbReference type="Proteomes" id="UP000046680">
    <property type="component" value="Unassembled WGS sequence"/>
</dbReference>
<evidence type="ECO:0000313" key="9">
    <source>
        <dbReference type="Proteomes" id="UP000044938"/>
    </source>
</evidence>
<dbReference type="EMBL" id="CHKL01000009">
    <property type="protein sequence ID" value="COV56768.1"/>
    <property type="molecule type" value="Genomic_DNA"/>
</dbReference>
<dbReference type="EMBL" id="CSAJ01001262">
    <property type="protein sequence ID" value="COX80156.1"/>
    <property type="molecule type" value="Genomic_DNA"/>
</dbReference>
<dbReference type="EMBL" id="CSAD01000156">
    <property type="protein sequence ID" value="COV26527.1"/>
    <property type="molecule type" value="Genomic_DNA"/>
</dbReference>
<evidence type="ECO:0000313" key="6">
    <source>
        <dbReference type="EMBL" id="COV56768.1"/>
    </source>
</evidence>
<accession>A0A0E7SVR0</accession>
<name>A0A0E7SVR0_MYCTX</name>
<evidence type="ECO:0000313" key="3">
    <source>
        <dbReference type="EMBL" id="CKQ96354.1"/>
    </source>
</evidence>
<dbReference type="Proteomes" id="UP000045842">
    <property type="component" value="Unassembled WGS sequence"/>
</dbReference>
<dbReference type="Proteomes" id="UP000048600">
    <property type="component" value="Unassembled WGS sequence"/>
</dbReference>
<evidence type="ECO:0000313" key="10">
    <source>
        <dbReference type="Proteomes" id="UP000045842"/>
    </source>
</evidence>
<dbReference type="EMBL" id="CNFU01000040">
    <property type="protein sequence ID" value="CKQ96354.1"/>
    <property type="molecule type" value="Genomic_DNA"/>
</dbReference>
<organism evidence="1 12">
    <name type="scientific">Mycobacterium tuberculosis</name>
    <dbReference type="NCBI Taxonomy" id="1773"/>
    <lineage>
        <taxon>Bacteria</taxon>
        <taxon>Bacillati</taxon>
        <taxon>Actinomycetota</taxon>
        <taxon>Actinomycetes</taxon>
        <taxon>Mycobacteriales</taxon>
        <taxon>Mycobacteriaceae</taxon>
        <taxon>Mycobacterium</taxon>
        <taxon>Mycobacterium tuberculosis complex</taxon>
    </lineage>
</organism>
<proteinExistence type="predicted"/>
<evidence type="ECO:0000313" key="5">
    <source>
        <dbReference type="EMBL" id="COV26527.1"/>
    </source>
</evidence>
<dbReference type="Proteomes" id="UP000038802">
    <property type="component" value="Unassembled WGS sequence"/>
</dbReference>
<evidence type="ECO:0000313" key="12">
    <source>
        <dbReference type="Proteomes" id="UP000048289"/>
    </source>
</evidence>
<evidence type="ECO:0000313" key="1">
    <source>
        <dbReference type="EMBL" id="CFE34295.1"/>
    </source>
</evidence>
<evidence type="ECO:0000313" key="2">
    <source>
        <dbReference type="EMBL" id="CFS23458.1"/>
    </source>
</evidence>
<evidence type="ECO:0000313" key="13">
    <source>
        <dbReference type="Proteomes" id="UP000048600"/>
    </source>
</evidence>
<reference evidence="8 9" key="2">
    <citation type="submission" date="2015-03" db="EMBL/GenBank/DDBJ databases">
        <authorList>
            <consortium name="Pathogen Informatics"/>
        </authorList>
    </citation>
    <scope>NUCLEOTIDE SEQUENCE [LARGE SCALE GENOMIC DNA]</scope>
    <source>
        <strain evidence="3 14">Bir 187</strain>
        <strain evidence="2 11">C09601061</strain>
        <strain evidence="5 10">G09801536</strain>
        <strain evidence="1 12">G09901357</strain>
        <strain evidence="8">K00500041</strain>
        <strain evidence="7 9">M09401471</strain>
        <strain evidence="6 13">P00601463</strain>
    </source>
</reference>
<dbReference type="Proteomes" id="UP000048289">
    <property type="component" value="Unassembled WGS sequence"/>
</dbReference>
<dbReference type="EMBL" id="CSAE01000028">
    <property type="protein sequence ID" value="COV08621.1"/>
    <property type="molecule type" value="Genomic_DNA"/>
</dbReference>
<evidence type="ECO:0000313" key="7">
    <source>
        <dbReference type="EMBL" id="COX80156.1"/>
    </source>
</evidence>
<dbReference type="Proteomes" id="UP000044938">
    <property type="component" value="Unassembled WGS sequence"/>
</dbReference>
<dbReference type="EMBL" id="CGCX01003727">
    <property type="protein sequence ID" value="CFS23458.1"/>
    <property type="molecule type" value="Genomic_DNA"/>
</dbReference>
<dbReference type="PATRIC" id="fig|1773.206.peg.3146"/>
<evidence type="ECO:0000313" key="11">
    <source>
        <dbReference type="Proteomes" id="UP000046680"/>
    </source>
</evidence>
<reference evidence="4" key="1">
    <citation type="submission" date="2015-03" db="EMBL/GenBank/DDBJ databases">
        <authorList>
            <person name="Murphy D."/>
        </authorList>
    </citation>
    <scope>NUCLEOTIDE SEQUENCE [LARGE SCALE GENOMIC DNA]</scope>
    <source>
        <strain evidence="4">K00500041</strain>
    </source>
</reference>